<gene>
    <name evidence="1" type="ORF">N4G40_09670</name>
</gene>
<evidence type="ECO:0000313" key="2">
    <source>
        <dbReference type="Proteomes" id="UP001288620"/>
    </source>
</evidence>
<proteinExistence type="predicted"/>
<sequence>MMRALLIAVLFLNLAGCGLPPSQPKTAHAFIIYPGVGIKNLSLNDSIQDARAHFSSAFVAKEGYILLPSKGVDASYGAEGRIRTIFLYYKLPGYATFAGVTDKGIGKESTIKDVLKAYGPPTHEGESIISEFGSVPGAHEHTLTYDHQGIEFTFWDNQLADIRVIKPR</sequence>
<organism evidence="1 2">
    <name type="scientific">Pantoea eucrina</name>
    <dbReference type="NCBI Taxonomy" id="472693"/>
    <lineage>
        <taxon>Bacteria</taxon>
        <taxon>Pseudomonadati</taxon>
        <taxon>Pseudomonadota</taxon>
        <taxon>Gammaproteobacteria</taxon>
        <taxon>Enterobacterales</taxon>
        <taxon>Erwiniaceae</taxon>
        <taxon>Pantoea</taxon>
    </lineage>
</organism>
<dbReference type="Proteomes" id="UP001288620">
    <property type="component" value="Unassembled WGS sequence"/>
</dbReference>
<protein>
    <recommendedName>
        <fullName evidence="3">DUF4309 domain-containing protein</fullName>
    </recommendedName>
</protein>
<dbReference type="RefSeq" id="WP_322542508.1">
    <property type="nucleotide sequence ID" value="NZ_JAOBTT010000001.1"/>
</dbReference>
<evidence type="ECO:0008006" key="3">
    <source>
        <dbReference type="Google" id="ProtNLM"/>
    </source>
</evidence>
<evidence type="ECO:0000313" key="1">
    <source>
        <dbReference type="EMBL" id="MDZ7278539.1"/>
    </source>
</evidence>
<reference evidence="2" key="1">
    <citation type="submission" date="2023-07" db="EMBL/GenBank/DDBJ databases">
        <title>Structural and functional analysis of rice phyllospheric bacteria for their antimicrobial properties and defense elicitation against blast disease.</title>
        <authorList>
            <person name="Sahu K.P."/>
            <person name="Asharani P."/>
            <person name="Kumar M."/>
            <person name="Reddy B."/>
            <person name="Kumar A."/>
        </authorList>
    </citation>
    <scope>NUCLEOTIDE SEQUENCE [LARGE SCALE GENOMIC DNA]</scope>
    <source>
        <strain evidence="2">OsEp_Plm_30P10</strain>
    </source>
</reference>
<name>A0ABU5LF19_9GAMM</name>
<accession>A0ABU5LF19</accession>
<dbReference type="EMBL" id="JAOBTT010000001">
    <property type="protein sequence ID" value="MDZ7278539.1"/>
    <property type="molecule type" value="Genomic_DNA"/>
</dbReference>
<comment type="caution">
    <text evidence="1">The sequence shown here is derived from an EMBL/GenBank/DDBJ whole genome shotgun (WGS) entry which is preliminary data.</text>
</comment>
<keyword evidence="2" id="KW-1185">Reference proteome</keyword>